<dbReference type="HOGENOM" id="CLU_048731_1_0_9"/>
<dbReference type="eggNOG" id="ENOG502Z7JI">
    <property type="taxonomic scope" value="Bacteria"/>
</dbReference>
<gene>
    <name evidence="2" type="ordered locus">AXY_18690</name>
</gene>
<organism evidence="2 3">
    <name type="scientific">Amphibacillus xylanus (strain ATCC 51415 / DSM 6626 / JCM 7361 / LMG 17667 / NBRC 15112 / Ep01)</name>
    <dbReference type="NCBI Taxonomy" id="698758"/>
    <lineage>
        <taxon>Bacteria</taxon>
        <taxon>Bacillati</taxon>
        <taxon>Bacillota</taxon>
        <taxon>Bacilli</taxon>
        <taxon>Bacillales</taxon>
        <taxon>Bacillaceae</taxon>
        <taxon>Amphibacillus</taxon>
    </lineage>
</organism>
<evidence type="ECO:0000259" key="1">
    <source>
        <dbReference type="Pfam" id="PF12671"/>
    </source>
</evidence>
<proteinExistence type="predicted"/>
<dbReference type="KEGG" id="axl:AXY_18690"/>
<dbReference type="InterPro" id="IPR024301">
    <property type="entry name" value="Amidase_6"/>
</dbReference>
<dbReference type="RefSeq" id="WP_015010588.1">
    <property type="nucleotide sequence ID" value="NC_018704.1"/>
</dbReference>
<protein>
    <recommendedName>
        <fullName evidence="1">Putative amidase domain-containing protein</fullName>
    </recommendedName>
</protein>
<dbReference type="PANTHER" id="PTHR40032">
    <property type="entry name" value="EXPORTED PROTEIN-RELATED"/>
    <property type="match status" value="1"/>
</dbReference>
<reference evidence="2 3" key="1">
    <citation type="submission" date="2011-01" db="EMBL/GenBank/DDBJ databases">
        <title>Whole genome sequence of Amphibacillus xylinus NBRC 15112.</title>
        <authorList>
            <person name="Nakazawa H."/>
            <person name="Katano Y."/>
            <person name="Nakamura S."/>
            <person name="Sasagawa M."/>
            <person name="Fukada J."/>
            <person name="Arai T."/>
            <person name="Sasakura N."/>
            <person name="Mochizuki D."/>
            <person name="Hosoyama A."/>
            <person name="Harada K."/>
            <person name="Horikawa H."/>
            <person name="Kato Y."/>
            <person name="Harada T."/>
            <person name="Sasaki K."/>
            <person name="Sekiguchi M."/>
            <person name="Hodoyama M."/>
            <person name="Nishiko R."/>
            <person name="Narita H."/>
            <person name="Hanamaki A."/>
            <person name="Hata C."/>
            <person name="Konno Y."/>
            <person name="Niimura Y."/>
            <person name="Yamazaki S."/>
            <person name="Fujita N."/>
        </authorList>
    </citation>
    <scope>NUCLEOTIDE SEQUENCE [LARGE SCALE GENOMIC DNA]</scope>
    <source>
        <strain evidence="3">ATCC 51415 / DSM 6626 / JCM 7361 / LMG 17667 / NBRC 15112 / Ep01</strain>
    </source>
</reference>
<dbReference type="Proteomes" id="UP000006294">
    <property type="component" value="Chromosome"/>
</dbReference>
<feature type="domain" description="Putative amidase" evidence="1">
    <location>
        <begin position="123"/>
        <end position="277"/>
    </location>
</feature>
<dbReference type="PATRIC" id="fig|698758.3.peg.1871"/>
<keyword evidence="3" id="KW-1185">Reference proteome</keyword>
<accession>K0J549</accession>
<sequence length="285" mass="34191">MNLNKYWHKQLHEQNSNWINRIKALHSERGYQVVRITGKSHVFSKRELPNDEKELHYQLHATFLIKKNQHFYREEQCRLHEAHFYKNQLRSDRELPENFNQETEQRTNPIIEFVPRSQFERFSYDRNAAVRYAELWWNDANPAYEFFEVNDCTNYVSQCLRAGGAPMRGYPNRATGWWYQNRDWSFSWSVAHALRWYLGGSTKGLQAREVDSPDKLLPGDVICYDFEGNGRFDHTTIVVAKNADQMPLVNAHTNNSRHRYWDYRDSMAWTPECQYKFYRIGTDML</sequence>
<dbReference type="Pfam" id="PF12671">
    <property type="entry name" value="Amidase_6"/>
    <property type="match status" value="1"/>
</dbReference>
<dbReference type="AlphaFoldDB" id="K0J549"/>
<dbReference type="EMBL" id="AP012050">
    <property type="protein sequence ID" value="BAM48001.1"/>
    <property type="molecule type" value="Genomic_DNA"/>
</dbReference>
<name>K0J549_AMPXN</name>
<evidence type="ECO:0000313" key="2">
    <source>
        <dbReference type="EMBL" id="BAM48001.1"/>
    </source>
</evidence>
<dbReference type="STRING" id="698758.AXY_18690"/>
<dbReference type="OrthoDB" id="9812429at2"/>
<dbReference type="PANTHER" id="PTHR40032:SF1">
    <property type="entry name" value="EXPORTED PROTEIN"/>
    <property type="match status" value="1"/>
</dbReference>
<evidence type="ECO:0000313" key="3">
    <source>
        <dbReference type="Proteomes" id="UP000006294"/>
    </source>
</evidence>